<evidence type="ECO:0000313" key="6">
    <source>
        <dbReference type="Proteomes" id="UP001362999"/>
    </source>
</evidence>
<comment type="caution">
    <text evidence="4">The sequence shown here is derived from an EMBL/GenBank/DDBJ whole genome shotgun (WGS) entry which is preliminary data.</text>
</comment>
<proteinExistence type="predicted"/>
<feature type="region of interest" description="Disordered" evidence="1">
    <location>
        <begin position="78"/>
        <end position="100"/>
    </location>
</feature>
<evidence type="ECO:0000313" key="3">
    <source>
        <dbReference type="EMBL" id="KAK7058023.1"/>
    </source>
</evidence>
<sequence length="177" mass="19640">MILSRRSNSADAVLAGLDLTRPNHPFFFPPTTFPTFTLKNFLASGSPFFSPHLASSPPQQLFSSSRPRRQCVDYTHCRPASGTSQFGRRQANPRPRRVKRRVPPPFNVFLVVVVAAAPRSGAKATHRSFSCRQADPAPRHIKQRLLRPPRQISVVAVATAHSSDYTDRRPASGTSRV</sequence>
<gene>
    <name evidence="2" type="ORF">R3P38DRAFT_3169517</name>
    <name evidence="3" type="ORF">R3P38DRAFT_3169521</name>
    <name evidence="4" type="ORF">R3P38DRAFT_3169525</name>
    <name evidence="5" type="ORF">R3P38DRAFT_3169529</name>
</gene>
<keyword evidence="6" id="KW-1185">Reference proteome</keyword>
<evidence type="ECO:0000313" key="4">
    <source>
        <dbReference type="EMBL" id="KAK7058025.1"/>
    </source>
</evidence>
<evidence type="ECO:0000256" key="1">
    <source>
        <dbReference type="SAM" id="MobiDB-lite"/>
    </source>
</evidence>
<dbReference type="EMBL" id="JAWWNJ010000004">
    <property type="protein sequence ID" value="KAK7058029.1"/>
    <property type="molecule type" value="Genomic_DNA"/>
</dbReference>
<dbReference type="EMBL" id="JAWWNJ010000004">
    <property type="protein sequence ID" value="KAK7058019.1"/>
    <property type="molecule type" value="Genomic_DNA"/>
</dbReference>
<dbReference type="EMBL" id="JAWWNJ010000004">
    <property type="protein sequence ID" value="KAK7058025.1"/>
    <property type="molecule type" value="Genomic_DNA"/>
</dbReference>
<dbReference type="Proteomes" id="UP001362999">
    <property type="component" value="Unassembled WGS sequence"/>
</dbReference>
<dbReference type="EMBL" id="JAWWNJ010000004">
    <property type="protein sequence ID" value="KAK7058023.1"/>
    <property type="molecule type" value="Genomic_DNA"/>
</dbReference>
<dbReference type="AlphaFoldDB" id="A0AAW0E2J0"/>
<name>A0AAW0E2J0_9AGAR</name>
<reference evidence="4 6" key="1">
    <citation type="journal article" date="2024" name="J Genomics">
        <title>Draft genome sequencing and assembly of Favolaschia claudopus CIRM-BRFM 2984 isolated from oak limbs.</title>
        <authorList>
            <person name="Navarro D."/>
            <person name="Drula E."/>
            <person name="Chaduli D."/>
            <person name="Cazenave R."/>
            <person name="Ahrendt S."/>
            <person name="Wang J."/>
            <person name="Lipzen A."/>
            <person name="Daum C."/>
            <person name="Barry K."/>
            <person name="Grigoriev I.V."/>
            <person name="Favel A."/>
            <person name="Rosso M.N."/>
            <person name="Martin F."/>
        </authorList>
    </citation>
    <scope>NUCLEOTIDE SEQUENCE [LARGE SCALE GENOMIC DNA]</scope>
    <source>
        <strain evidence="4 6">CIRM-BRFM 2984</strain>
    </source>
</reference>
<evidence type="ECO:0000313" key="5">
    <source>
        <dbReference type="EMBL" id="KAK7058029.1"/>
    </source>
</evidence>
<accession>A0AAW0E2J0</accession>
<organism evidence="4 6">
    <name type="scientific">Favolaschia claudopus</name>
    <dbReference type="NCBI Taxonomy" id="2862362"/>
    <lineage>
        <taxon>Eukaryota</taxon>
        <taxon>Fungi</taxon>
        <taxon>Dikarya</taxon>
        <taxon>Basidiomycota</taxon>
        <taxon>Agaricomycotina</taxon>
        <taxon>Agaricomycetes</taxon>
        <taxon>Agaricomycetidae</taxon>
        <taxon>Agaricales</taxon>
        <taxon>Marasmiineae</taxon>
        <taxon>Mycenaceae</taxon>
        <taxon>Favolaschia</taxon>
    </lineage>
</organism>
<protein>
    <submittedName>
        <fullName evidence="4">Uncharacterized protein</fullName>
    </submittedName>
</protein>
<evidence type="ECO:0000313" key="2">
    <source>
        <dbReference type="EMBL" id="KAK7058019.1"/>
    </source>
</evidence>